<accession>A0A645D049</accession>
<dbReference type="GO" id="GO:0016020">
    <property type="term" value="C:membrane"/>
    <property type="evidence" value="ECO:0007669"/>
    <property type="project" value="UniProtKB-SubCell"/>
</dbReference>
<proteinExistence type="predicted"/>
<protein>
    <submittedName>
        <fullName evidence="6">Uncharacterized protein</fullName>
    </submittedName>
</protein>
<feature type="transmembrane region" description="Helical" evidence="5">
    <location>
        <begin position="86"/>
        <end position="104"/>
    </location>
</feature>
<evidence type="ECO:0000313" key="6">
    <source>
        <dbReference type="EMBL" id="MPM82557.1"/>
    </source>
</evidence>
<dbReference type="EMBL" id="VSSQ01031609">
    <property type="protein sequence ID" value="MPM82557.1"/>
    <property type="molecule type" value="Genomic_DNA"/>
</dbReference>
<evidence type="ECO:0000256" key="3">
    <source>
        <dbReference type="ARBA" id="ARBA00022989"/>
    </source>
</evidence>
<evidence type="ECO:0000256" key="1">
    <source>
        <dbReference type="ARBA" id="ARBA00004141"/>
    </source>
</evidence>
<dbReference type="Pfam" id="PF01925">
    <property type="entry name" value="TauE"/>
    <property type="match status" value="1"/>
</dbReference>
<keyword evidence="3 5" id="KW-1133">Transmembrane helix</keyword>
<evidence type="ECO:0000256" key="4">
    <source>
        <dbReference type="ARBA" id="ARBA00023136"/>
    </source>
</evidence>
<comment type="caution">
    <text evidence="6">The sequence shown here is derived from an EMBL/GenBank/DDBJ whole genome shotgun (WGS) entry which is preliminary data.</text>
</comment>
<keyword evidence="4 5" id="KW-0472">Membrane</keyword>
<reference evidence="6" key="1">
    <citation type="submission" date="2019-08" db="EMBL/GenBank/DDBJ databases">
        <authorList>
            <person name="Kucharzyk K."/>
            <person name="Murdoch R.W."/>
            <person name="Higgins S."/>
            <person name="Loffler F."/>
        </authorList>
    </citation>
    <scope>NUCLEOTIDE SEQUENCE</scope>
</reference>
<dbReference type="AlphaFoldDB" id="A0A645D049"/>
<evidence type="ECO:0000256" key="5">
    <source>
        <dbReference type="SAM" id="Phobius"/>
    </source>
</evidence>
<gene>
    <name evidence="6" type="ORF">SDC9_129618</name>
</gene>
<evidence type="ECO:0000256" key="2">
    <source>
        <dbReference type="ARBA" id="ARBA00022692"/>
    </source>
</evidence>
<feature type="transmembrane region" description="Helical" evidence="5">
    <location>
        <begin position="116"/>
        <end position="133"/>
    </location>
</feature>
<name>A0A645D049_9ZZZZ</name>
<sequence>MLILLVVMKYYRVLKFKPGKTLIFGGSVTGLLSGLAGSAGPVGAAVFLSFDLQPVAYIASEAATATAMHIVKIIVYNKFVNVPLEAVNLGLSMGFAMIFGTYAANRFIKDMKKEVFQKYVAVLLCMVGAYMLIAG</sequence>
<comment type="subcellular location">
    <subcellularLocation>
        <location evidence="1">Membrane</location>
        <topology evidence="1">Multi-pass membrane protein</topology>
    </subcellularLocation>
</comment>
<keyword evidence="2 5" id="KW-0812">Transmembrane</keyword>
<dbReference type="InterPro" id="IPR002781">
    <property type="entry name" value="TM_pro_TauE-like"/>
</dbReference>
<organism evidence="6">
    <name type="scientific">bioreactor metagenome</name>
    <dbReference type="NCBI Taxonomy" id="1076179"/>
    <lineage>
        <taxon>unclassified sequences</taxon>
        <taxon>metagenomes</taxon>
        <taxon>ecological metagenomes</taxon>
    </lineage>
</organism>